<gene>
    <name evidence="1" type="ORF">ACFQ5X_50190</name>
</gene>
<dbReference type="Gene3D" id="1.10.260.40">
    <property type="entry name" value="lambda repressor-like DNA-binding domains"/>
    <property type="match status" value="1"/>
</dbReference>
<dbReference type="EMBL" id="JBHTMM010000277">
    <property type="protein sequence ID" value="MFD1313808.1"/>
    <property type="molecule type" value="Genomic_DNA"/>
</dbReference>
<accession>A0ABW3XWB4</accession>
<dbReference type="Pfam" id="PF13560">
    <property type="entry name" value="HTH_31"/>
    <property type="match status" value="1"/>
</dbReference>
<keyword evidence="2" id="KW-1185">Reference proteome</keyword>
<dbReference type="InterPro" id="IPR010982">
    <property type="entry name" value="Lambda_DNA-bd_dom_sf"/>
</dbReference>
<dbReference type="SUPFAM" id="SSF47413">
    <property type="entry name" value="lambda repressor-like DNA-binding domains"/>
    <property type="match status" value="1"/>
</dbReference>
<organism evidence="1 2">
    <name type="scientific">Streptomyces kaempferi</name>
    <dbReference type="NCBI Taxonomy" id="333725"/>
    <lineage>
        <taxon>Bacteria</taxon>
        <taxon>Bacillati</taxon>
        <taxon>Actinomycetota</taxon>
        <taxon>Actinomycetes</taxon>
        <taxon>Kitasatosporales</taxon>
        <taxon>Streptomycetaceae</taxon>
        <taxon>Streptomyces</taxon>
    </lineage>
</organism>
<sequence>MNTAEDDLRAQVRAALAATRTSQAEAARRLGLTNKHMSHMLTGRATLTLGWAEAILAVCGLRIVIGVTHDSLETA</sequence>
<evidence type="ECO:0000313" key="2">
    <source>
        <dbReference type="Proteomes" id="UP001597058"/>
    </source>
</evidence>
<name>A0ABW3XWB4_9ACTN</name>
<comment type="caution">
    <text evidence="1">The sequence shown here is derived from an EMBL/GenBank/DDBJ whole genome shotgun (WGS) entry which is preliminary data.</text>
</comment>
<dbReference type="InterPro" id="IPR001387">
    <property type="entry name" value="Cro/C1-type_HTH"/>
</dbReference>
<protein>
    <submittedName>
        <fullName evidence="1">Helix-turn-helix domain-containing protein</fullName>
    </submittedName>
</protein>
<dbReference type="Proteomes" id="UP001597058">
    <property type="component" value="Unassembled WGS sequence"/>
</dbReference>
<dbReference type="CDD" id="cd00093">
    <property type="entry name" value="HTH_XRE"/>
    <property type="match status" value="1"/>
</dbReference>
<proteinExistence type="predicted"/>
<reference evidence="2" key="1">
    <citation type="journal article" date="2019" name="Int. J. Syst. Evol. Microbiol.">
        <title>The Global Catalogue of Microorganisms (GCM) 10K type strain sequencing project: providing services to taxonomists for standard genome sequencing and annotation.</title>
        <authorList>
            <consortium name="The Broad Institute Genomics Platform"/>
            <consortium name="The Broad Institute Genome Sequencing Center for Infectious Disease"/>
            <person name="Wu L."/>
            <person name="Ma J."/>
        </authorList>
    </citation>
    <scope>NUCLEOTIDE SEQUENCE [LARGE SCALE GENOMIC DNA]</scope>
    <source>
        <strain evidence="2">CGMCC 4.7020</strain>
    </source>
</reference>
<evidence type="ECO:0000313" key="1">
    <source>
        <dbReference type="EMBL" id="MFD1313808.1"/>
    </source>
</evidence>
<dbReference type="RefSeq" id="WP_381239507.1">
    <property type="nucleotide sequence ID" value="NZ_JBHSKH010000073.1"/>
</dbReference>